<comment type="caution">
    <text evidence="1">The sequence shown here is derived from an EMBL/GenBank/DDBJ whole genome shotgun (WGS) entry which is preliminary data.</text>
</comment>
<dbReference type="Proteomes" id="UP001386955">
    <property type="component" value="Unassembled WGS sequence"/>
</dbReference>
<protein>
    <submittedName>
        <fullName evidence="1">Uncharacterized protein</fullName>
    </submittedName>
</protein>
<evidence type="ECO:0000313" key="2">
    <source>
        <dbReference type="Proteomes" id="UP001386955"/>
    </source>
</evidence>
<keyword evidence="2" id="KW-1185">Reference proteome</keyword>
<accession>A0AAN9RSA7</accession>
<reference evidence="1 2" key="1">
    <citation type="submission" date="2024-01" db="EMBL/GenBank/DDBJ databases">
        <title>The genomes of 5 underutilized Papilionoideae crops provide insights into root nodulation and disease resistanc.</title>
        <authorList>
            <person name="Jiang F."/>
        </authorList>
    </citation>
    <scope>NUCLEOTIDE SEQUENCE [LARGE SCALE GENOMIC DNA]</scope>
    <source>
        <strain evidence="1">DUOXIRENSHENG_FW03</strain>
        <tissue evidence="1">Leaves</tissue>
    </source>
</reference>
<sequence>MPKIIKSPIVQYQYSIDQHSLLTTQIFVLKSLLGYTRAFGTCNYCDTQCMTAKQEHLCPRIPLDIHSTSSEDKYNIL</sequence>
<proteinExistence type="predicted"/>
<gene>
    <name evidence="1" type="ORF">VNO78_33664</name>
</gene>
<evidence type="ECO:0000313" key="1">
    <source>
        <dbReference type="EMBL" id="KAK7381138.1"/>
    </source>
</evidence>
<name>A0AAN9RSA7_PSOTE</name>
<dbReference type="EMBL" id="JAYMYS010000009">
    <property type="protein sequence ID" value="KAK7381138.1"/>
    <property type="molecule type" value="Genomic_DNA"/>
</dbReference>
<dbReference type="AlphaFoldDB" id="A0AAN9RSA7"/>
<organism evidence="1 2">
    <name type="scientific">Psophocarpus tetragonolobus</name>
    <name type="common">Winged bean</name>
    <name type="synonym">Dolichos tetragonolobus</name>
    <dbReference type="NCBI Taxonomy" id="3891"/>
    <lineage>
        <taxon>Eukaryota</taxon>
        <taxon>Viridiplantae</taxon>
        <taxon>Streptophyta</taxon>
        <taxon>Embryophyta</taxon>
        <taxon>Tracheophyta</taxon>
        <taxon>Spermatophyta</taxon>
        <taxon>Magnoliopsida</taxon>
        <taxon>eudicotyledons</taxon>
        <taxon>Gunneridae</taxon>
        <taxon>Pentapetalae</taxon>
        <taxon>rosids</taxon>
        <taxon>fabids</taxon>
        <taxon>Fabales</taxon>
        <taxon>Fabaceae</taxon>
        <taxon>Papilionoideae</taxon>
        <taxon>50 kb inversion clade</taxon>
        <taxon>NPAAA clade</taxon>
        <taxon>indigoferoid/millettioid clade</taxon>
        <taxon>Phaseoleae</taxon>
        <taxon>Psophocarpus</taxon>
    </lineage>
</organism>